<proteinExistence type="inferred from homology"/>
<evidence type="ECO:0000256" key="4">
    <source>
        <dbReference type="RuleBase" id="RU361176"/>
    </source>
</evidence>
<dbReference type="InterPro" id="IPR017853">
    <property type="entry name" value="GH"/>
</dbReference>
<name>A0ABP3H1K8_9ACTN</name>
<dbReference type="EMBL" id="BAAABM010000047">
    <property type="protein sequence ID" value="GAA0357150.1"/>
    <property type="molecule type" value="Genomic_DNA"/>
</dbReference>
<organism evidence="7 8">
    <name type="scientific">Actinoallomurus spadix</name>
    <dbReference type="NCBI Taxonomy" id="79912"/>
    <lineage>
        <taxon>Bacteria</taxon>
        <taxon>Bacillati</taxon>
        <taxon>Actinomycetota</taxon>
        <taxon>Actinomycetes</taxon>
        <taxon>Streptosporangiales</taxon>
        <taxon>Thermomonosporaceae</taxon>
        <taxon>Actinoallomurus</taxon>
    </lineage>
</organism>
<dbReference type="SUPFAM" id="SSF51445">
    <property type="entry name" value="(Trans)glycosidases"/>
    <property type="match status" value="1"/>
</dbReference>
<dbReference type="PROSITE" id="PS51904">
    <property type="entry name" value="GLYCOSYL_HYDROL_F25_2"/>
    <property type="match status" value="1"/>
</dbReference>
<evidence type="ECO:0000256" key="1">
    <source>
        <dbReference type="ARBA" id="ARBA00010646"/>
    </source>
</evidence>
<gene>
    <name evidence="7" type="ORF">GCM10010151_53530</name>
</gene>
<dbReference type="InterPro" id="IPR018077">
    <property type="entry name" value="Glyco_hydro_fam25_subgr"/>
</dbReference>
<keyword evidence="2 4" id="KW-0378">Hydrolase</keyword>
<accession>A0ABP3H1K8</accession>
<sequence>MAPSPRTRIARRLTTAFAALAVAGGVLAAAPAAGASPNPITHPDQDHAGSGLAARSTSGGTVSPLVAGLPGLDVSSHQGNVGWSTVKSNGARFAYVKATEGTSYQNPYFSQQYVGSYNVGLIRGAYHFATPNTSSGAAQADYFAAHGGGWSRDNQTLPGALDIEYNPYGATCYGLSQSSMKSWIHAFINEYHAKTGRWAVIYTTLDWWKSCTGNNDATFASNSPLWIAKYSTSAGTLPYGWSFYTFWQYADSGTFPGDQDTFNGDSTRLLALANNT</sequence>
<evidence type="ECO:0000256" key="3">
    <source>
        <dbReference type="ARBA" id="ARBA00023295"/>
    </source>
</evidence>
<keyword evidence="6" id="KW-0732">Signal</keyword>
<comment type="caution">
    <text evidence="7">The sequence shown here is derived from an EMBL/GenBank/DDBJ whole genome shotgun (WGS) entry which is preliminary data.</text>
</comment>
<dbReference type="PANTHER" id="PTHR34135:SF2">
    <property type="entry name" value="LYSOZYME"/>
    <property type="match status" value="1"/>
</dbReference>
<dbReference type="InterPro" id="IPR002053">
    <property type="entry name" value="Glyco_hydro_25"/>
</dbReference>
<evidence type="ECO:0000256" key="5">
    <source>
        <dbReference type="SAM" id="MobiDB-lite"/>
    </source>
</evidence>
<dbReference type="Proteomes" id="UP001501822">
    <property type="component" value="Unassembled WGS sequence"/>
</dbReference>
<protein>
    <recommendedName>
        <fullName evidence="4">Lysozyme</fullName>
        <ecNumber evidence="4">3.2.1.17</ecNumber>
    </recommendedName>
</protein>
<dbReference type="CDD" id="cd06412">
    <property type="entry name" value="GH25_CH-type"/>
    <property type="match status" value="1"/>
</dbReference>
<evidence type="ECO:0000313" key="8">
    <source>
        <dbReference type="Proteomes" id="UP001501822"/>
    </source>
</evidence>
<dbReference type="SMART" id="SM00641">
    <property type="entry name" value="Glyco_25"/>
    <property type="match status" value="1"/>
</dbReference>
<comment type="catalytic activity">
    <reaction evidence="4">
        <text>Hydrolysis of (1-&gt;4)-beta-linkages between N-acetylmuramic acid and N-acetyl-D-glucosamine residues in a peptidoglycan and between N-acetyl-D-glucosamine residues in chitodextrins.</text>
        <dbReference type="EC" id="3.2.1.17"/>
    </reaction>
</comment>
<evidence type="ECO:0000256" key="6">
    <source>
        <dbReference type="SAM" id="SignalP"/>
    </source>
</evidence>
<keyword evidence="3 4" id="KW-0326">Glycosidase</keyword>
<keyword evidence="8" id="KW-1185">Reference proteome</keyword>
<dbReference type="InterPro" id="IPR008270">
    <property type="entry name" value="Glyco_hydro_25_AS"/>
</dbReference>
<dbReference type="RefSeq" id="WP_252802371.1">
    <property type="nucleotide sequence ID" value="NZ_BAAABM010000047.1"/>
</dbReference>
<feature type="region of interest" description="Disordered" evidence="5">
    <location>
        <begin position="36"/>
        <end position="59"/>
    </location>
</feature>
<dbReference type="EC" id="3.2.1.17" evidence="4"/>
<dbReference type="Gene3D" id="3.20.20.80">
    <property type="entry name" value="Glycosidases"/>
    <property type="match status" value="1"/>
</dbReference>
<dbReference type="PANTHER" id="PTHR34135">
    <property type="entry name" value="LYSOZYME"/>
    <property type="match status" value="1"/>
</dbReference>
<evidence type="ECO:0000256" key="2">
    <source>
        <dbReference type="ARBA" id="ARBA00022801"/>
    </source>
</evidence>
<feature type="chain" id="PRO_5045313393" description="Lysozyme" evidence="6">
    <location>
        <begin position="29"/>
        <end position="276"/>
    </location>
</feature>
<dbReference type="Pfam" id="PF01183">
    <property type="entry name" value="Glyco_hydro_25"/>
    <property type="match status" value="1"/>
</dbReference>
<dbReference type="PROSITE" id="PS00953">
    <property type="entry name" value="GLYCOSYL_HYDROL_F25_1"/>
    <property type="match status" value="1"/>
</dbReference>
<reference evidence="8" key="1">
    <citation type="journal article" date="2019" name="Int. J. Syst. Evol. Microbiol.">
        <title>The Global Catalogue of Microorganisms (GCM) 10K type strain sequencing project: providing services to taxonomists for standard genome sequencing and annotation.</title>
        <authorList>
            <consortium name="The Broad Institute Genomics Platform"/>
            <consortium name="The Broad Institute Genome Sequencing Center for Infectious Disease"/>
            <person name="Wu L."/>
            <person name="Ma J."/>
        </authorList>
    </citation>
    <scope>NUCLEOTIDE SEQUENCE [LARGE SCALE GENOMIC DNA]</scope>
    <source>
        <strain evidence="8">JCM 3146</strain>
    </source>
</reference>
<evidence type="ECO:0000313" key="7">
    <source>
        <dbReference type="EMBL" id="GAA0357150.1"/>
    </source>
</evidence>
<comment type="similarity">
    <text evidence="1 4">Belongs to the glycosyl hydrolase 25 family.</text>
</comment>
<feature type="signal peptide" evidence="6">
    <location>
        <begin position="1"/>
        <end position="28"/>
    </location>
</feature>